<evidence type="ECO:0000256" key="3">
    <source>
        <dbReference type="ARBA" id="ARBA00023159"/>
    </source>
</evidence>
<dbReference type="PROSITE" id="PS00041">
    <property type="entry name" value="HTH_ARAC_FAMILY_1"/>
    <property type="match status" value="1"/>
</dbReference>
<dbReference type="AlphaFoldDB" id="A0A8I0N0F5"/>
<dbReference type="Gene3D" id="1.10.10.60">
    <property type="entry name" value="Homeodomain-like"/>
    <property type="match status" value="1"/>
</dbReference>
<dbReference type="PRINTS" id="PR00032">
    <property type="entry name" value="HTHARAC"/>
</dbReference>
<name>A0A8I0N0F5_9GAMM</name>
<dbReference type="InterPro" id="IPR011051">
    <property type="entry name" value="RmlC_Cupin_sf"/>
</dbReference>
<dbReference type="SMART" id="SM00342">
    <property type="entry name" value="HTH_ARAC"/>
    <property type="match status" value="1"/>
</dbReference>
<dbReference type="PANTHER" id="PTHR43280:SF2">
    <property type="entry name" value="HTH-TYPE TRANSCRIPTIONAL REGULATOR EXSA"/>
    <property type="match status" value="1"/>
</dbReference>
<accession>A0A8I0N0F5</accession>
<dbReference type="GO" id="GO:0043565">
    <property type="term" value="F:sequence-specific DNA binding"/>
    <property type="evidence" value="ECO:0007669"/>
    <property type="project" value="InterPro"/>
</dbReference>
<evidence type="ECO:0000313" key="7">
    <source>
        <dbReference type="Proteomes" id="UP000660708"/>
    </source>
</evidence>
<protein>
    <recommendedName>
        <fullName evidence="5">HTH araC/xylS-type domain-containing protein</fullName>
    </recommendedName>
</protein>
<dbReference type="InterPro" id="IPR003313">
    <property type="entry name" value="AraC-bd"/>
</dbReference>
<evidence type="ECO:0000313" key="6">
    <source>
        <dbReference type="EMBL" id="MBE0348672.1"/>
    </source>
</evidence>
<keyword evidence="2" id="KW-0238">DNA-binding</keyword>
<sequence>MTETIFKLPSVFEVRYIDRAAGCERAHTHSSLIFSAISRGEMLFQMNENEFTLQPPSIVAVSPNTLHCVRSYSPDFKGVFTLEVFDSSRILGDINSRNCQSFKSQVLESPDLYDRFTTLCTVLLSEVKSSEKENLILNWINNFLDHQKIPHTESCPTGHELAKKIKAMIDCHHQETSLFDEISLTLNLSKEHCNRIFRRTYNLSIQGYFLNKKAHLSRSLLVGDLPISEIAVLSGFYDQSHFSRIFKAIFQISPAEYRMRIKESHQSCTRRR</sequence>
<feature type="domain" description="HTH araC/xylS-type" evidence="5">
    <location>
        <begin position="163"/>
        <end position="260"/>
    </location>
</feature>
<dbReference type="Pfam" id="PF02311">
    <property type="entry name" value="AraC_binding"/>
    <property type="match status" value="1"/>
</dbReference>
<dbReference type="InterPro" id="IPR018062">
    <property type="entry name" value="HTH_AraC-typ_CS"/>
</dbReference>
<dbReference type="PANTHER" id="PTHR43280">
    <property type="entry name" value="ARAC-FAMILY TRANSCRIPTIONAL REGULATOR"/>
    <property type="match status" value="1"/>
</dbReference>
<dbReference type="GO" id="GO:0003700">
    <property type="term" value="F:DNA-binding transcription factor activity"/>
    <property type="evidence" value="ECO:0007669"/>
    <property type="project" value="InterPro"/>
</dbReference>
<dbReference type="PROSITE" id="PS01124">
    <property type="entry name" value="HTH_ARAC_FAMILY_2"/>
    <property type="match status" value="1"/>
</dbReference>
<dbReference type="RefSeq" id="WP_147390003.1">
    <property type="nucleotide sequence ID" value="NZ_AQHF01000034.1"/>
</dbReference>
<evidence type="ECO:0000256" key="4">
    <source>
        <dbReference type="ARBA" id="ARBA00023163"/>
    </source>
</evidence>
<keyword evidence="1" id="KW-0805">Transcription regulation</keyword>
<dbReference type="Pfam" id="PF12833">
    <property type="entry name" value="HTH_18"/>
    <property type="match status" value="1"/>
</dbReference>
<organism evidence="6 7">
    <name type="scientific">Pseudoalteromonas peptidolytica F12-50-A1</name>
    <dbReference type="NCBI Taxonomy" id="1315280"/>
    <lineage>
        <taxon>Bacteria</taxon>
        <taxon>Pseudomonadati</taxon>
        <taxon>Pseudomonadota</taxon>
        <taxon>Gammaproteobacteria</taxon>
        <taxon>Alteromonadales</taxon>
        <taxon>Pseudoalteromonadaceae</taxon>
        <taxon>Pseudoalteromonas</taxon>
    </lineage>
</organism>
<comment type="caution">
    <text evidence="6">The sequence shown here is derived from an EMBL/GenBank/DDBJ whole genome shotgun (WGS) entry which is preliminary data.</text>
</comment>
<dbReference type="SUPFAM" id="SSF46689">
    <property type="entry name" value="Homeodomain-like"/>
    <property type="match status" value="1"/>
</dbReference>
<dbReference type="InterPro" id="IPR018060">
    <property type="entry name" value="HTH_AraC"/>
</dbReference>
<evidence type="ECO:0000259" key="5">
    <source>
        <dbReference type="PROSITE" id="PS01124"/>
    </source>
</evidence>
<dbReference type="InterPro" id="IPR009057">
    <property type="entry name" value="Homeodomain-like_sf"/>
</dbReference>
<dbReference type="InterPro" id="IPR020449">
    <property type="entry name" value="Tscrpt_reg_AraC-type_HTH"/>
</dbReference>
<evidence type="ECO:0000256" key="1">
    <source>
        <dbReference type="ARBA" id="ARBA00023015"/>
    </source>
</evidence>
<dbReference type="Proteomes" id="UP000660708">
    <property type="component" value="Unassembled WGS sequence"/>
</dbReference>
<keyword evidence="7" id="KW-1185">Reference proteome</keyword>
<gene>
    <name evidence="6" type="ORF">PPEP_b0476</name>
</gene>
<dbReference type="EMBL" id="AQHF01000034">
    <property type="protein sequence ID" value="MBE0348672.1"/>
    <property type="molecule type" value="Genomic_DNA"/>
</dbReference>
<dbReference type="SUPFAM" id="SSF51182">
    <property type="entry name" value="RmlC-like cupins"/>
    <property type="match status" value="1"/>
</dbReference>
<reference evidence="6 7" key="1">
    <citation type="submission" date="2015-06" db="EMBL/GenBank/DDBJ databases">
        <title>Genome sequence of Pseudoalteromonas peptidolytica.</title>
        <authorList>
            <person name="Xie B.-B."/>
            <person name="Rong J.-C."/>
            <person name="Qin Q.-L."/>
            <person name="Zhang Y.-Z."/>
        </authorList>
    </citation>
    <scope>NUCLEOTIDE SEQUENCE [LARGE SCALE GENOMIC DNA]</scope>
    <source>
        <strain evidence="6 7">F12-50-A1</strain>
    </source>
</reference>
<keyword evidence="4" id="KW-0804">Transcription</keyword>
<proteinExistence type="predicted"/>
<keyword evidence="3" id="KW-0010">Activator</keyword>
<evidence type="ECO:0000256" key="2">
    <source>
        <dbReference type="ARBA" id="ARBA00023125"/>
    </source>
</evidence>